<sequence>MHHLCLLQCWLSLATAPWSILFTTVEVAAMNSTSTSATRPKLSTKASPTAFQTASRPALPNIIITLSLLIEPLACAILLENGLIGEPAIECHPNAVQVTFQTENPFQGHVYVRGHYENEDCRRDYANGKDTIVVTQVHFSRCGVRRQRTKLNFRERKQHAYKNNADMMKFDPNGTWCSLRSSDHICICSSQLKLEVVIAECEHRNIFLISPHHSLKIFPNLAMVNCKLLIKGKNFAKCQHLAMTNPKGLSMITTLIITFHRTFVTATDRAFNVQCFYMEEDKIVTQNMDVSGIPTSDLDMNPPEPTCSYHVLRGGRAGVVVSHGKVGDPVYHRWMCIYPMPVNSACHYCQICTACLYTVALWMMEKENCSMSLMKMGNCSKDIMILPDLIYLNDMEAGIDTTIFKFADKPHIYFTCQVRLSIKRENKNQICQKPTCSGIGRMRVSRRVKLPTRFSDASNSTPATMKKNVDIDLMASPIVVLDIEDRFPKMSTFDTAAMGDYEFIKKENLNINSSFSQNICMLPMAFNIFISTLIILVLSLLTFVAYVITQIRTYTPQY</sequence>
<name>A0A0V1MCX9_9BILA</name>
<dbReference type="PANTHER" id="PTHR22907:SF1">
    <property type="entry name" value="ZP DOMAIN-CONTAINING PROTEIN"/>
    <property type="match status" value="1"/>
</dbReference>
<evidence type="ECO:0000256" key="3">
    <source>
        <dbReference type="ARBA" id="ARBA00022475"/>
    </source>
</evidence>
<evidence type="ECO:0000256" key="6">
    <source>
        <dbReference type="ARBA" id="ARBA00022989"/>
    </source>
</evidence>
<keyword evidence="12" id="KW-1185">Reference proteome</keyword>
<evidence type="ECO:0000256" key="4">
    <source>
        <dbReference type="ARBA" id="ARBA00022692"/>
    </source>
</evidence>
<dbReference type="SMART" id="SM00241">
    <property type="entry name" value="ZP"/>
    <property type="match status" value="1"/>
</dbReference>
<evidence type="ECO:0000313" key="12">
    <source>
        <dbReference type="Proteomes" id="UP000054843"/>
    </source>
</evidence>
<gene>
    <name evidence="11" type="primary">cut-1</name>
    <name evidence="11" type="ORF">T10_8794</name>
</gene>
<protein>
    <submittedName>
        <fullName evidence="11">Cuticlin-1</fullName>
    </submittedName>
</protein>
<keyword evidence="7 8" id="KW-0472">Membrane</keyword>
<keyword evidence="3" id="KW-1003">Cell membrane</keyword>
<reference evidence="11 12" key="1">
    <citation type="submission" date="2015-01" db="EMBL/GenBank/DDBJ databases">
        <title>Evolution of Trichinella species and genotypes.</title>
        <authorList>
            <person name="Korhonen P.K."/>
            <person name="Edoardo P."/>
            <person name="Giuseppe L.R."/>
            <person name="Gasser R.B."/>
        </authorList>
    </citation>
    <scope>NUCLEOTIDE SEQUENCE [LARGE SCALE GENOMIC DNA]</scope>
    <source>
        <strain evidence="11">ISS1980</strain>
    </source>
</reference>
<feature type="chain" id="PRO_5006882437" evidence="9">
    <location>
        <begin position="30"/>
        <end position="558"/>
    </location>
</feature>
<dbReference type="AlphaFoldDB" id="A0A0V1MCX9"/>
<dbReference type="InterPro" id="IPR051962">
    <property type="entry name" value="Cuticlin"/>
</dbReference>
<feature type="domain" description="ZP" evidence="10">
    <location>
        <begin position="90"/>
        <end position="438"/>
    </location>
</feature>
<dbReference type="Proteomes" id="UP000054843">
    <property type="component" value="Unassembled WGS sequence"/>
</dbReference>
<keyword evidence="6 8" id="KW-1133">Transmembrane helix</keyword>
<organism evidence="11 12">
    <name type="scientific">Trichinella papuae</name>
    <dbReference type="NCBI Taxonomy" id="268474"/>
    <lineage>
        <taxon>Eukaryota</taxon>
        <taxon>Metazoa</taxon>
        <taxon>Ecdysozoa</taxon>
        <taxon>Nematoda</taxon>
        <taxon>Enoplea</taxon>
        <taxon>Dorylaimia</taxon>
        <taxon>Trichinellida</taxon>
        <taxon>Trichinellidae</taxon>
        <taxon>Trichinella</taxon>
    </lineage>
</organism>
<dbReference type="InterPro" id="IPR056953">
    <property type="entry name" value="CUT_N"/>
</dbReference>
<evidence type="ECO:0000256" key="8">
    <source>
        <dbReference type="SAM" id="Phobius"/>
    </source>
</evidence>
<dbReference type="InterPro" id="IPR057475">
    <property type="entry name" value="CUT_C"/>
</dbReference>
<dbReference type="PROSITE" id="PS51034">
    <property type="entry name" value="ZP_2"/>
    <property type="match status" value="1"/>
</dbReference>
<evidence type="ECO:0000256" key="5">
    <source>
        <dbReference type="ARBA" id="ARBA00022729"/>
    </source>
</evidence>
<proteinExistence type="predicted"/>
<dbReference type="Pfam" id="PF25301">
    <property type="entry name" value="CUT_C"/>
    <property type="match status" value="1"/>
</dbReference>
<evidence type="ECO:0000256" key="1">
    <source>
        <dbReference type="ARBA" id="ARBA00004251"/>
    </source>
</evidence>
<comment type="subcellular location">
    <subcellularLocation>
        <location evidence="1">Cell membrane</location>
        <topology evidence="1">Single-pass type I membrane protein</topology>
    </subcellularLocation>
</comment>
<dbReference type="Pfam" id="PF25057">
    <property type="entry name" value="CUT_N"/>
    <property type="match status" value="2"/>
</dbReference>
<dbReference type="GO" id="GO:0005886">
    <property type="term" value="C:plasma membrane"/>
    <property type="evidence" value="ECO:0007669"/>
    <property type="project" value="UniProtKB-SubCell"/>
</dbReference>
<evidence type="ECO:0000256" key="2">
    <source>
        <dbReference type="ARBA" id="ARBA00022460"/>
    </source>
</evidence>
<feature type="transmembrane region" description="Helical" evidence="8">
    <location>
        <begin position="524"/>
        <end position="548"/>
    </location>
</feature>
<dbReference type="STRING" id="268474.A0A0V1MCX9"/>
<keyword evidence="2" id="KW-0193">Cuticle</keyword>
<comment type="caution">
    <text evidence="11">The sequence shown here is derived from an EMBL/GenBank/DDBJ whole genome shotgun (WGS) entry which is preliminary data.</text>
</comment>
<dbReference type="InterPro" id="IPR001507">
    <property type="entry name" value="ZP_dom"/>
</dbReference>
<accession>A0A0V1MCX9</accession>
<dbReference type="GO" id="GO:0042302">
    <property type="term" value="F:structural constituent of cuticle"/>
    <property type="evidence" value="ECO:0007669"/>
    <property type="project" value="UniProtKB-KW"/>
</dbReference>
<dbReference type="OrthoDB" id="6139674at2759"/>
<evidence type="ECO:0000259" key="10">
    <source>
        <dbReference type="PROSITE" id="PS51034"/>
    </source>
</evidence>
<dbReference type="EMBL" id="JYDO01000142">
    <property type="protein sequence ID" value="KRZ69214.1"/>
    <property type="molecule type" value="Genomic_DNA"/>
</dbReference>
<dbReference type="PANTHER" id="PTHR22907">
    <property type="entry name" value="GH04558P"/>
    <property type="match status" value="1"/>
</dbReference>
<feature type="signal peptide" evidence="9">
    <location>
        <begin position="1"/>
        <end position="29"/>
    </location>
</feature>
<evidence type="ECO:0000313" key="11">
    <source>
        <dbReference type="EMBL" id="KRZ69214.1"/>
    </source>
</evidence>
<evidence type="ECO:0000256" key="7">
    <source>
        <dbReference type="ARBA" id="ARBA00023136"/>
    </source>
</evidence>
<keyword evidence="4 8" id="KW-0812">Transmembrane</keyword>
<evidence type="ECO:0000256" key="9">
    <source>
        <dbReference type="SAM" id="SignalP"/>
    </source>
</evidence>
<keyword evidence="5 9" id="KW-0732">Signal</keyword>